<keyword evidence="3" id="KW-1185">Reference proteome</keyword>
<dbReference type="Proteomes" id="UP000647172">
    <property type="component" value="Unassembled WGS sequence"/>
</dbReference>
<dbReference type="EMBL" id="BOMQ01000055">
    <property type="protein sequence ID" value="GIE51171.1"/>
    <property type="molecule type" value="Genomic_DNA"/>
</dbReference>
<dbReference type="AlphaFoldDB" id="A0A919MN37"/>
<evidence type="ECO:0000313" key="3">
    <source>
        <dbReference type="Proteomes" id="UP000647172"/>
    </source>
</evidence>
<feature type="compositionally biased region" description="Basic and acidic residues" evidence="1">
    <location>
        <begin position="144"/>
        <end position="155"/>
    </location>
</feature>
<proteinExistence type="predicted"/>
<reference evidence="2" key="1">
    <citation type="submission" date="2021-01" db="EMBL/GenBank/DDBJ databases">
        <title>Whole genome shotgun sequence of Actinoplanes nipponensis NBRC 14063.</title>
        <authorList>
            <person name="Komaki H."/>
            <person name="Tamura T."/>
        </authorList>
    </citation>
    <scope>NUCLEOTIDE SEQUENCE</scope>
    <source>
        <strain evidence="2">NBRC 14063</strain>
    </source>
</reference>
<feature type="region of interest" description="Disordered" evidence="1">
    <location>
        <begin position="24"/>
        <end position="52"/>
    </location>
</feature>
<evidence type="ECO:0000256" key="1">
    <source>
        <dbReference type="SAM" id="MobiDB-lite"/>
    </source>
</evidence>
<feature type="region of interest" description="Disordered" evidence="1">
    <location>
        <begin position="75"/>
        <end position="162"/>
    </location>
</feature>
<comment type="caution">
    <text evidence="2">The sequence shown here is derived from an EMBL/GenBank/DDBJ whole genome shotgun (WGS) entry which is preliminary data.</text>
</comment>
<sequence>MLGAHVGGAQRARELQALQQRELGRVGQRGPVGQQGTGHAGRAAGLGEQGVRVGADPADLGLLGRELEHGPEQMLGVEVGHADAGRRRLHGPAGGRRAGGGGPAGGRRPGGGGRRRAAADRTSRGVRAQEAGDVDPGGGPSWLGRREEEAGEPDRSAAGTSV</sequence>
<gene>
    <name evidence="2" type="ORF">Ani05nite_47050</name>
</gene>
<name>A0A919MN37_9ACTN</name>
<evidence type="ECO:0000313" key="2">
    <source>
        <dbReference type="EMBL" id="GIE51171.1"/>
    </source>
</evidence>
<protein>
    <submittedName>
        <fullName evidence="2">Uncharacterized protein</fullName>
    </submittedName>
</protein>
<organism evidence="2 3">
    <name type="scientific">Actinoplanes nipponensis</name>
    <dbReference type="NCBI Taxonomy" id="135950"/>
    <lineage>
        <taxon>Bacteria</taxon>
        <taxon>Bacillati</taxon>
        <taxon>Actinomycetota</taxon>
        <taxon>Actinomycetes</taxon>
        <taxon>Micromonosporales</taxon>
        <taxon>Micromonosporaceae</taxon>
        <taxon>Actinoplanes</taxon>
    </lineage>
</organism>
<accession>A0A919MN37</accession>
<feature type="compositionally biased region" description="Gly residues" evidence="1">
    <location>
        <begin position="92"/>
        <end position="112"/>
    </location>
</feature>